<evidence type="ECO:0000259" key="5">
    <source>
        <dbReference type="PROSITE" id="PS50949"/>
    </source>
</evidence>
<reference evidence="7" key="1">
    <citation type="journal article" date="2019" name="Int. J. Syst. Evol. Microbiol.">
        <title>The Global Catalogue of Microorganisms (GCM) 10K type strain sequencing project: providing services to taxonomists for standard genome sequencing and annotation.</title>
        <authorList>
            <consortium name="The Broad Institute Genomics Platform"/>
            <consortium name="The Broad Institute Genome Sequencing Center for Infectious Disease"/>
            <person name="Wu L."/>
            <person name="Ma J."/>
        </authorList>
    </citation>
    <scope>NUCLEOTIDE SEQUENCE [LARGE SCALE GENOMIC DNA]</scope>
    <source>
        <strain evidence="7">JCM 13595</strain>
    </source>
</reference>
<evidence type="ECO:0000256" key="2">
    <source>
        <dbReference type="ARBA" id="ARBA00023125"/>
    </source>
</evidence>
<dbReference type="PROSITE" id="PS50949">
    <property type="entry name" value="HTH_GNTR"/>
    <property type="match status" value="1"/>
</dbReference>
<accession>A0ABP5G5V7</accession>
<evidence type="ECO:0000313" key="7">
    <source>
        <dbReference type="Proteomes" id="UP001501461"/>
    </source>
</evidence>
<feature type="domain" description="HTH gntR-type" evidence="5">
    <location>
        <begin position="7"/>
        <end position="75"/>
    </location>
</feature>
<dbReference type="InterPro" id="IPR036388">
    <property type="entry name" value="WH-like_DNA-bd_sf"/>
</dbReference>
<protein>
    <submittedName>
        <fullName evidence="6">GntR family transcriptional regulator</fullName>
    </submittedName>
</protein>
<keyword evidence="7" id="KW-1185">Reference proteome</keyword>
<dbReference type="EMBL" id="BAAAMN010000041">
    <property type="protein sequence ID" value="GAA2038981.1"/>
    <property type="molecule type" value="Genomic_DNA"/>
</dbReference>
<keyword evidence="2" id="KW-0238">DNA-binding</keyword>
<gene>
    <name evidence="6" type="ORF">GCM10009720_19340</name>
</gene>
<dbReference type="CDD" id="cd07377">
    <property type="entry name" value="WHTH_GntR"/>
    <property type="match status" value="1"/>
</dbReference>
<dbReference type="SUPFAM" id="SSF46785">
    <property type="entry name" value="Winged helix' DNA-binding domain"/>
    <property type="match status" value="1"/>
</dbReference>
<dbReference type="InterPro" id="IPR000524">
    <property type="entry name" value="Tscrpt_reg_HTH_GntR"/>
</dbReference>
<comment type="caution">
    <text evidence="6">The sequence shown here is derived from an EMBL/GenBank/DDBJ whole genome shotgun (WGS) entry which is preliminary data.</text>
</comment>
<dbReference type="Proteomes" id="UP001501461">
    <property type="component" value="Unassembled WGS sequence"/>
</dbReference>
<keyword evidence="3" id="KW-0804">Transcription</keyword>
<keyword evidence="1" id="KW-0805">Transcription regulation</keyword>
<feature type="region of interest" description="Disordered" evidence="4">
    <location>
        <begin position="58"/>
        <end position="78"/>
    </location>
</feature>
<sequence length="120" mass="13824">MNFDSAQPIWRQLVVDFTRRIIIGEWKPGMKIPSTRELALEYQVNPNTVQRALAELDRTGTTQSERTSGRFVSEDGESLEALRGESAQEIIDDAITRLNSIRVQRDDAVKLLNQRWRTHD</sequence>
<dbReference type="RefSeq" id="WP_343958043.1">
    <property type="nucleotide sequence ID" value="NZ_BAAAMN010000041.1"/>
</dbReference>
<proteinExistence type="predicted"/>
<dbReference type="InterPro" id="IPR036390">
    <property type="entry name" value="WH_DNA-bd_sf"/>
</dbReference>
<dbReference type="Pfam" id="PF00392">
    <property type="entry name" value="GntR"/>
    <property type="match status" value="1"/>
</dbReference>
<evidence type="ECO:0000256" key="3">
    <source>
        <dbReference type="ARBA" id="ARBA00023163"/>
    </source>
</evidence>
<dbReference type="Gene3D" id="1.10.10.10">
    <property type="entry name" value="Winged helix-like DNA-binding domain superfamily/Winged helix DNA-binding domain"/>
    <property type="match status" value="1"/>
</dbReference>
<evidence type="ECO:0000256" key="1">
    <source>
        <dbReference type="ARBA" id="ARBA00023015"/>
    </source>
</evidence>
<dbReference type="SMART" id="SM00345">
    <property type="entry name" value="HTH_GNTR"/>
    <property type="match status" value="1"/>
</dbReference>
<evidence type="ECO:0000313" key="6">
    <source>
        <dbReference type="EMBL" id="GAA2038981.1"/>
    </source>
</evidence>
<dbReference type="PANTHER" id="PTHR38445:SF6">
    <property type="entry name" value="GNTR-FAMILY TRANSCRIPTIONAL REGULATOR"/>
    <property type="match status" value="1"/>
</dbReference>
<name>A0ABP5G5V7_9MICC</name>
<evidence type="ECO:0000256" key="4">
    <source>
        <dbReference type="SAM" id="MobiDB-lite"/>
    </source>
</evidence>
<dbReference type="PANTHER" id="PTHR38445">
    <property type="entry name" value="HTH-TYPE TRANSCRIPTIONAL REPRESSOR YTRA"/>
    <property type="match status" value="1"/>
</dbReference>
<organism evidence="6 7">
    <name type="scientific">Yaniella flava</name>
    <dbReference type="NCBI Taxonomy" id="287930"/>
    <lineage>
        <taxon>Bacteria</taxon>
        <taxon>Bacillati</taxon>
        <taxon>Actinomycetota</taxon>
        <taxon>Actinomycetes</taxon>
        <taxon>Micrococcales</taxon>
        <taxon>Micrococcaceae</taxon>
        <taxon>Yaniella</taxon>
    </lineage>
</organism>